<reference evidence="1" key="1">
    <citation type="submission" date="2021-05" db="EMBL/GenBank/DDBJ databases">
        <authorList>
            <person name="Pan Q."/>
            <person name="Jouanno E."/>
            <person name="Zahm M."/>
            <person name="Klopp C."/>
            <person name="Cabau C."/>
            <person name="Louis A."/>
            <person name="Berthelot C."/>
            <person name="Parey E."/>
            <person name="Roest Crollius H."/>
            <person name="Montfort J."/>
            <person name="Robinson-Rechavi M."/>
            <person name="Bouchez O."/>
            <person name="Lampietro C."/>
            <person name="Lopez Roques C."/>
            <person name="Donnadieu C."/>
            <person name="Postlethwait J."/>
            <person name="Bobe J."/>
            <person name="Dillon D."/>
            <person name="Chandos A."/>
            <person name="von Hippel F."/>
            <person name="Guiguen Y."/>
        </authorList>
    </citation>
    <scope>NUCLEOTIDE SEQUENCE</scope>
    <source>
        <strain evidence="1">YG-Jan2019</strain>
    </source>
</reference>
<dbReference type="Proteomes" id="UP001157502">
    <property type="component" value="Chromosome 17"/>
</dbReference>
<accession>A0ACC2G5Z5</accession>
<proteinExistence type="predicted"/>
<evidence type="ECO:0000313" key="1">
    <source>
        <dbReference type="EMBL" id="KAJ7999159.1"/>
    </source>
</evidence>
<sequence>MLQRNTICLCLCGTACFRNMQMEKRKKTWDASHFRQQQMTSWPRSHPVMFPHIHTDHWTKMKTKQVPTYLVSVPATMVTEKEPHMYGMSPTGLESAGDHLLPPLTEDMAEASSNRPVTFKAQGMSYSLMGNNASLQDLPQYRNEYNDRARRGFCYWPIEKKAPKCHGLSFGAYKTLLGLPRV</sequence>
<protein>
    <submittedName>
        <fullName evidence="1">Uncharacterized protein</fullName>
    </submittedName>
</protein>
<gene>
    <name evidence="1" type="ORF">DPEC_G00212510</name>
</gene>
<organism evidence="1 2">
    <name type="scientific">Dallia pectoralis</name>
    <name type="common">Alaska blackfish</name>
    <dbReference type="NCBI Taxonomy" id="75939"/>
    <lineage>
        <taxon>Eukaryota</taxon>
        <taxon>Metazoa</taxon>
        <taxon>Chordata</taxon>
        <taxon>Craniata</taxon>
        <taxon>Vertebrata</taxon>
        <taxon>Euteleostomi</taxon>
        <taxon>Actinopterygii</taxon>
        <taxon>Neopterygii</taxon>
        <taxon>Teleostei</taxon>
        <taxon>Protacanthopterygii</taxon>
        <taxon>Esociformes</taxon>
        <taxon>Umbridae</taxon>
        <taxon>Dallia</taxon>
    </lineage>
</organism>
<name>A0ACC2G5Z5_DALPE</name>
<dbReference type="EMBL" id="CM055744">
    <property type="protein sequence ID" value="KAJ7999159.1"/>
    <property type="molecule type" value="Genomic_DNA"/>
</dbReference>
<comment type="caution">
    <text evidence="1">The sequence shown here is derived from an EMBL/GenBank/DDBJ whole genome shotgun (WGS) entry which is preliminary data.</text>
</comment>
<keyword evidence="2" id="KW-1185">Reference proteome</keyword>
<evidence type="ECO:0000313" key="2">
    <source>
        <dbReference type="Proteomes" id="UP001157502"/>
    </source>
</evidence>